<organism evidence="2 3">
    <name type="scientific">Streptacidiphilus cavernicola</name>
    <dbReference type="NCBI Taxonomy" id="3342716"/>
    <lineage>
        <taxon>Bacteria</taxon>
        <taxon>Bacillati</taxon>
        <taxon>Actinomycetota</taxon>
        <taxon>Actinomycetes</taxon>
        <taxon>Kitasatosporales</taxon>
        <taxon>Streptomycetaceae</taxon>
        <taxon>Streptacidiphilus</taxon>
    </lineage>
</organism>
<proteinExistence type="predicted"/>
<keyword evidence="1" id="KW-0472">Membrane</keyword>
<comment type="caution">
    <text evidence="2">The sequence shown here is derived from an EMBL/GenBank/DDBJ whole genome shotgun (WGS) entry which is preliminary data.</text>
</comment>
<dbReference type="EMBL" id="JBHEZZ010000038">
    <property type="protein sequence ID" value="MFC1407087.1"/>
    <property type="molecule type" value="Genomic_DNA"/>
</dbReference>
<keyword evidence="1" id="KW-0812">Transmembrane</keyword>
<evidence type="ECO:0000256" key="1">
    <source>
        <dbReference type="SAM" id="Phobius"/>
    </source>
</evidence>
<dbReference type="InterPro" id="IPR049750">
    <property type="entry name" value="SGM_5486-like-assoc"/>
</dbReference>
<name>A0ABV6V053_9ACTN</name>
<keyword evidence="3" id="KW-1185">Reference proteome</keyword>
<dbReference type="RefSeq" id="WP_269665112.1">
    <property type="nucleotide sequence ID" value="NZ_JBHEZZ010000038.1"/>
</dbReference>
<feature type="transmembrane region" description="Helical" evidence="1">
    <location>
        <begin position="15"/>
        <end position="36"/>
    </location>
</feature>
<evidence type="ECO:0000313" key="3">
    <source>
        <dbReference type="Proteomes" id="UP001592528"/>
    </source>
</evidence>
<reference evidence="2 3" key="1">
    <citation type="submission" date="2024-09" db="EMBL/GenBank/DDBJ databases">
        <authorList>
            <person name="Lee S.D."/>
        </authorList>
    </citation>
    <scope>NUCLEOTIDE SEQUENCE [LARGE SCALE GENOMIC DNA]</scope>
    <source>
        <strain evidence="2 3">N1-5</strain>
    </source>
</reference>
<sequence>MPVLDPNPTGGNKKLLQMFGLILAILVVIGVIASFATTMG</sequence>
<accession>A0ABV6V053</accession>
<dbReference type="Proteomes" id="UP001592528">
    <property type="component" value="Unassembled WGS sequence"/>
</dbReference>
<protein>
    <submittedName>
        <fullName evidence="2">SGM_5486 family transporter-associated protein</fullName>
    </submittedName>
</protein>
<evidence type="ECO:0000313" key="2">
    <source>
        <dbReference type="EMBL" id="MFC1407087.1"/>
    </source>
</evidence>
<dbReference type="NCBIfam" id="NF040912">
    <property type="entry name" value="SGM_5486_fam"/>
    <property type="match status" value="1"/>
</dbReference>
<gene>
    <name evidence="2" type="ORF">ACEZDJ_37965</name>
</gene>
<keyword evidence="1" id="KW-1133">Transmembrane helix</keyword>